<comment type="caution">
    <text evidence="2">The sequence shown here is derived from an EMBL/GenBank/DDBJ whole genome shotgun (WGS) entry which is preliminary data.</text>
</comment>
<dbReference type="EMBL" id="JARGEQ010000024">
    <property type="protein sequence ID" value="MDF1585453.1"/>
    <property type="molecule type" value="Genomic_DNA"/>
</dbReference>
<dbReference type="GO" id="GO:0016747">
    <property type="term" value="F:acyltransferase activity, transferring groups other than amino-acyl groups"/>
    <property type="evidence" value="ECO:0007669"/>
    <property type="project" value="InterPro"/>
</dbReference>
<dbReference type="RefSeq" id="WP_327787871.1">
    <property type="nucleotide sequence ID" value="NZ_JARGEQ010000024.1"/>
</dbReference>
<dbReference type="Proteomes" id="UP001301140">
    <property type="component" value="Unassembled WGS sequence"/>
</dbReference>
<dbReference type="SUPFAM" id="SSF55729">
    <property type="entry name" value="Acyl-CoA N-acyltransferases (Nat)"/>
    <property type="match status" value="1"/>
</dbReference>
<proteinExistence type="predicted"/>
<accession>A0AAP3UXT0</accession>
<dbReference type="AlphaFoldDB" id="A0AAP3UXT0"/>
<dbReference type="Pfam" id="PF00583">
    <property type="entry name" value="Acetyltransf_1"/>
    <property type="match status" value="1"/>
</dbReference>
<protein>
    <submittedName>
        <fullName evidence="2">GNAT family N-acetyltransferase</fullName>
    </submittedName>
</protein>
<gene>
    <name evidence="2" type="ORF">PZ740_03525</name>
</gene>
<dbReference type="PROSITE" id="PS51186">
    <property type="entry name" value="GNAT"/>
    <property type="match status" value="1"/>
</dbReference>
<sequence>MSEIRYERLSGAALERALPELARLRIEVFSDFPYLYEGSQAYEERYLRTYAETAGSVIIGALDGDQLVGAATALPLAAEPEELRRPVAEAGYDVARVFYFGESVLQKAWRGRGIGVAFFREREAWARGQGGFTHACFCGVVRAEDDPRRPPGHVPLDAFWRKRGFEKLEGALGTISWRDQGEEAETAKPMQFWIKRLAGG</sequence>
<evidence type="ECO:0000313" key="2">
    <source>
        <dbReference type="EMBL" id="MDF1585453.1"/>
    </source>
</evidence>
<name>A0AAP3UXT0_9PROT</name>
<dbReference type="InterPro" id="IPR016181">
    <property type="entry name" value="Acyl_CoA_acyltransferase"/>
</dbReference>
<evidence type="ECO:0000259" key="1">
    <source>
        <dbReference type="PROSITE" id="PS51186"/>
    </source>
</evidence>
<dbReference type="Gene3D" id="3.40.630.30">
    <property type="match status" value="1"/>
</dbReference>
<organism evidence="2 3">
    <name type="scientific">Marinimicrococcus flavescens</name>
    <dbReference type="NCBI Taxonomy" id="3031815"/>
    <lineage>
        <taxon>Bacteria</taxon>
        <taxon>Pseudomonadati</taxon>
        <taxon>Pseudomonadota</taxon>
        <taxon>Alphaproteobacteria</taxon>
        <taxon>Geminicoccales</taxon>
        <taxon>Geminicoccaceae</taxon>
        <taxon>Marinimicrococcus</taxon>
    </lineage>
</organism>
<feature type="domain" description="N-acetyltransferase" evidence="1">
    <location>
        <begin position="2"/>
        <end position="195"/>
    </location>
</feature>
<evidence type="ECO:0000313" key="3">
    <source>
        <dbReference type="Proteomes" id="UP001301140"/>
    </source>
</evidence>
<dbReference type="InterPro" id="IPR000182">
    <property type="entry name" value="GNAT_dom"/>
</dbReference>
<reference evidence="2 3" key="1">
    <citation type="submission" date="2023-03" db="EMBL/GenBank/DDBJ databases">
        <title>YIM 152171 draft genome.</title>
        <authorList>
            <person name="Yang Z."/>
        </authorList>
    </citation>
    <scope>NUCLEOTIDE SEQUENCE [LARGE SCALE GENOMIC DNA]</scope>
    <source>
        <strain evidence="2 3">YIM 152171</strain>
    </source>
</reference>
<keyword evidence="3" id="KW-1185">Reference proteome</keyword>